<dbReference type="NCBIfam" id="NF002326">
    <property type="entry name" value="PRK01286.1-1"/>
    <property type="match status" value="1"/>
</dbReference>
<dbReference type="NCBIfam" id="NF002328">
    <property type="entry name" value="PRK01286.1-3"/>
    <property type="match status" value="1"/>
</dbReference>
<dbReference type="Proteomes" id="UP001139104">
    <property type="component" value="Unassembled WGS sequence"/>
</dbReference>
<proteinExistence type="inferred from homology"/>
<gene>
    <name evidence="4" type="ORF">K2U94_11380</name>
</gene>
<dbReference type="InterPro" id="IPR051094">
    <property type="entry name" value="Diverse_Catalytic_Enzymes"/>
</dbReference>
<dbReference type="InterPro" id="IPR023023">
    <property type="entry name" value="dNTPase_2"/>
</dbReference>
<dbReference type="Pfam" id="PF01966">
    <property type="entry name" value="HD"/>
    <property type="match status" value="1"/>
</dbReference>
<keyword evidence="1 2" id="KW-0378">Hydrolase</keyword>
<dbReference type="HAMAP" id="MF_01212">
    <property type="entry name" value="dGTPase_type2"/>
    <property type="match status" value="1"/>
</dbReference>
<accession>A0ABS9Z6T9</accession>
<dbReference type="PROSITE" id="PS51831">
    <property type="entry name" value="HD"/>
    <property type="match status" value="1"/>
</dbReference>
<dbReference type="InterPro" id="IPR026875">
    <property type="entry name" value="PHydrolase_assoc_dom"/>
</dbReference>
<dbReference type="CDD" id="cd00077">
    <property type="entry name" value="HDc"/>
    <property type="match status" value="1"/>
</dbReference>
<comment type="similarity">
    <text evidence="2">Belongs to the dGTPase family. Type 2 subfamily.</text>
</comment>
<dbReference type="Pfam" id="PF13286">
    <property type="entry name" value="HD_assoc"/>
    <property type="match status" value="1"/>
</dbReference>
<dbReference type="NCBIfam" id="TIGR01353">
    <property type="entry name" value="dGTP_triPase"/>
    <property type="match status" value="1"/>
</dbReference>
<evidence type="ECO:0000313" key="5">
    <source>
        <dbReference type="Proteomes" id="UP001139104"/>
    </source>
</evidence>
<dbReference type="InterPro" id="IPR006674">
    <property type="entry name" value="HD_domain"/>
</dbReference>
<sequence length="405" mass="45407">MSVAPVSKFLNDKPLAPYAADWRRSRGRLHPEPASPTRGEFQRDRDRLIHSTAFRRLAHKTQVFIPLDGDHFRTRLTHTIEVAQISRALARGLRLDEDLAEATALAHDLGHTCFGHAGEEVLDACMAPYGGFDHNAHALRIVTRLERRYAGWDGLNLCYETLEGLVKHNGPLRGPYARRRGKKEIPFEIIEFDNIFPLDLELFASAEAQCAALADDIAYNAHDIDDGLRAGLFSLDDLRPVGLVGGLLAEIDALYPGLERVRVIHELVRRLITRFVEDALTESARRLEALAPASIEDISRAQAPVVAFSPEMERAQKAIKDFLFTRMYRHAVVLPVWKNAQKIVRGLFEKFFAEPEAMTDEWTQAARPCDDGGRARVVSDYIAGMTDRYALAQAREWLGDGSGFA</sequence>
<dbReference type="Gene3D" id="1.10.3210.10">
    <property type="entry name" value="Hypothetical protein af1432"/>
    <property type="match status" value="1"/>
</dbReference>
<name>A0ABS9Z6T9_9HYPH</name>
<dbReference type="SUPFAM" id="SSF109604">
    <property type="entry name" value="HD-domain/PDEase-like"/>
    <property type="match status" value="1"/>
</dbReference>
<protein>
    <recommendedName>
        <fullName evidence="2">Deoxyguanosinetriphosphate triphosphohydrolase-like protein</fullName>
    </recommendedName>
</protein>
<evidence type="ECO:0000256" key="2">
    <source>
        <dbReference type="HAMAP-Rule" id="MF_01212"/>
    </source>
</evidence>
<dbReference type="PANTHER" id="PTHR35795:SF1">
    <property type="entry name" value="BIS(5'-NUCLEOSYL)-TETRAPHOSPHATASE, SYMMETRICAL"/>
    <property type="match status" value="1"/>
</dbReference>
<dbReference type="InterPro" id="IPR003607">
    <property type="entry name" value="HD/PDEase_dom"/>
</dbReference>
<keyword evidence="5" id="KW-1185">Reference proteome</keyword>
<dbReference type="PANTHER" id="PTHR35795">
    <property type="entry name" value="SLR1885 PROTEIN"/>
    <property type="match status" value="1"/>
</dbReference>
<dbReference type="RefSeq" id="WP_243067321.1">
    <property type="nucleotide sequence ID" value="NZ_JAIVFK010000065.1"/>
</dbReference>
<dbReference type="SMART" id="SM00471">
    <property type="entry name" value="HDc"/>
    <property type="match status" value="1"/>
</dbReference>
<comment type="caution">
    <text evidence="4">The sequence shown here is derived from an EMBL/GenBank/DDBJ whole genome shotgun (WGS) entry which is preliminary data.</text>
</comment>
<evidence type="ECO:0000313" key="4">
    <source>
        <dbReference type="EMBL" id="MCI4683363.1"/>
    </source>
</evidence>
<dbReference type="EMBL" id="JAIVFP010000001">
    <property type="protein sequence ID" value="MCI4683363.1"/>
    <property type="molecule type" value="Genomic_DNA"/>
</dbReference>
<organism evidence="4 5">
    <name type="scientific">Candidatus Rhodoblastus alkanivorans</name>
    <dbReference type="NCBI Taxonomy" id="2954117"/>
    <lineage>
        <taxon>Bacteria</taxon>
        <taxon>Pseudomonadati</taxon>
        <taxon>Pseudomonadota</taxon>
        <taxon>Alphaproteobacteria</taxon>
        <taxon>Hyphomicrobiales</taxon>
        <taxon>Rhodoblastaceae</taxon>
        <taxon>Rhodoblastus</taxon>
    </lineage>
</organism>
<feature type="domain" description="HD" evidence="3">
    <location>
        <begin position="75"/>
        <end position="220"/>
    </location>
</feature>
<reference evidence="4" key="1">
    <citation type="journal article" date="2022" name="ISME J.">
        <title>Identification of active gaseous-alkane degraders at natural gas seeps.</title>
        <authorList>
            <person name="Farhan Ul Haque M."/>
            <person name="Hernandez M."/>
            <person name="Crombie A.T."/>
            <person name="Murrell J.C."/>
        </authorList>
    </citation>
    <scope>NUCLEOTIDE SEQUENCE</scope>
    <source>
        <strain evidence="4">PC2</strain>
    </source>
</reference>
<evidence type="ECO:0000259" key="3">
    <source>
        <dbReference type="PROSITE" id="PS51831"/>
    </source>
</evidence>
<evidence type="ECO:0000256" key="1">
    <source>
        <dbReference type="ARBA" id="ARBA00022801"/>
    </source>
</evidence>
<dbReference type="InterPro" id="IPR006261">
    <property type="entry name" value="dGTPase"/>
</dbReference>